<dbReference type="InterPro" id="IPR025403">
    <property type="entry name" value="TgpA-like_C"/>
</dbReference>
<keyword evidence="6" id="KW-1185">Reference proteome</keyword>
<evidence type="ECO:0000259" key="4">
    <source>
        <dbReference type="SMART" id="SM00460"/>
    </source>
</evidence>
<dbReference type="EMBL" id="FONG01000009">
    <property type="protein sequence ID" value="SFF20256.1"/>
    <property type="molecule type" value="Genomic_DNA"/>
</dbReference>
<dbReference type="PROSITE" id="PS51257">
    <property type="entry name" value="PROKAR_LIPOPROTEIN"/>
    <property type="match status" value="1"/>
</dbReference>
<name>A0A1I2GUF0_9ACTN</name>
<feature type="transmembrane region" description="Helical" evidence="2">
    <location>
        <begin position="628"/>
        <end position="648"/>
    </location>
</feature>
<keyword evidence="2" id="KW-0812">Transmembrane</keyword>
<dbReference type="Pfam" id="PF11992">
    <property type="entry name" value="TgpA_N"/>
    <property type="match status" value="1"/>
</dbReference>
<evidence type="ECO:0000313" key="6">
    <source>
        <dbReference type="Proteomes" id="UP000199323"/>
    </source>
</evidence>
<dbReference type="PANTHER" id="PTHR42736">
    <property type="entry name" value="PROTEIN-GLUTAMINE GAMMA-GLUTAMYLTRANSFERASE"/>
    <property type="match status" value="1"/>
</dbReference>
<feature type="transmembrane region" description="Helical" evidence="2">
    <location>
        <begin position="228"/>
        <end position="246"/>
    </location>
</feature>
<keyword evidence="3" id="KW-0732">Signal</keyword>
<evidence type="ECO:0000256" key="1">
    <source>
        <dbReference type="SAM" id="MobiDB-lite"/>
    </source>
</evidence>
<evidence type="ECO:0000256" key="2">
    <source>
        <dbReference type="SAM" id="Phobius"/>
    </source>
</evidence>
<sequence>MSGRARLTVCAAAASLMAACSLLPLATPNGWMAQALLFVALQSGVGALARRVPLARPLTVLAQALVSLLVLTVMFAPHQAMGGVIPGPSAFVQLSDLVRDGLTDVSQFAIPAPVTPGIRMLLVGGVLLVALAVDALAVTYNSAAPAGLPLLALYSVAAGLSNGGAQWLFFLIAASGYLLLLLAEGRDRLSRWGRVFGGGPPAHGWAGGSANPASGSRVLAPVRTGRRIGVMALGLALVAPAVLPSLGSGLLDTSGTGTGPGHGGTISAVNPVVALQDNLNQQDNREVLSYRTNSTDLTGMYLRIVALDEFDGTQWQPSKRKIEDIPPVLPQPAGMAPDVKYTKVETSVKVDDGYAQGWLPMPFPAQSVNAPGHWRFEPEGRTVIGDRGQNTSGISYTVTSMQVQPTAAQLAAAPHATGRIADEYTKVPHSLPKVVEQTARQVVTSAHANNDYEKALALQRYFTGGAFVYNTKAQSGTGVDAIARFLKTKEGFCIHFAFTMAAMARTLDIPARVAVGFTPGSPGTDGVMSVGLKDAHAWPELYFEGLGWTRFEPTPYRGSAPSYTQATAPAGTDEPADQGRHGTAATPTPTPTPSEGCGTDNRAAAACGSTAVTATGGSGGGGFGGGKLAGFTLLALLVLAVPLTPLLWRTRQRSRRLGGGRGGTAEGLALSAWREVVDTGWDYGIAPDESETPRRAMARLVRDGELSGQAAASAGSLATAVERVLYAPHAEPQPTLAADVQHVRAGLRQSAGRRARLRALLLPRSAARLLWQFTDRWSAAGYRLSQAAQRFTGPLRKRMTRQA</sequence>
<feature type="signal peptide" evidence="3">
    <location>
        <begin position="1"/>
        <end position="26"/>
    </location>
</feature>
<dbReference type="Gene3D" id="3.10.620.30">
    <property type="match status" value="1"/>
</dbReference>
<feature type="transmembrane region" description="Helical" evidence="2">
    <location>
        <begin position="118"/>
        <end position="136"/>
    </location>
</feature>
<protein>
    <recommendedName>
        <fullName evidence="4">Transglutaminase-like domain-containing protein</fullName>
    </recommendedName>
</protein>
<dbReference type="Proteomes" id="UP000199323">
    <property type="component" value="Unassembled WGS sequence"/>
</dbReference>
<dbReference type="OrthoDB" id="9804023at2"/>
<feature type="transmembrane region" description="Helical" evidence="2">
    <location>
        <begin position="167"/>
        <end position="183"/>
    </location>
</feature>
<dbReference type="STRING" id="380248.SAMN05216251_109253"/>
<feature type="region of interest" description="Disordered" evidence="1">
    <location>
        <begin position="559"/>
        <end position="599"/>
    </location>
</feature>
<feature type="transmembrane region" description="Helical" evidence="2">
    <location>
        <begin position="31"/>
        <end position="49"/>
    </location>
</feature>
<dbReference type="Pfam" id="PF13559">
    <property type="entry name" value="DUF4129"/>
    <property type="match status" value="1"/>
</dbReference>
<dbReference type="SUPFAM" id="SSF54001">
    <property type="entry name" value="Cysteine proteinases"/>
    <property type="match status" value="1"/>
</dbReference>
<keyword evidence="2" id="KW-0472">Membrane</keyword>
<dbReference type="InterPro" id="IPR021878">
    <property type="entry name" value="TgpA_N"/>
</dbReference>
<dbReference type="SMART" id="SM00460">
    <property type="entry name" value="TGc"/>
    <property type="match status" value="1"/>
</dbReference>
<proteinExistence type="predicted"/>
<dbReference type="AlphaFoldDB" id="A0A1I2GUF0"/>
<feature type="chain" id="PRO_5039014115" description="Transglutaminase-like domain-containing protein" evidence="3">
    <location>
        <begin position="27"/>
        <end position="803"/>
    </location>
</feature>
<gene>
    <name evidence="5" type="ORF">SAMN05216251_109253</name>
</gene>
<dbReference type="InterPro" id="IPR038765">
    <property type="entry name" value="Papain-like_cys_pep_sf"/>
</dbReference>
<dbReference type="InterPro" id="IPR002931">
    <property type="entry name" value="Transglutaminase-like"/>
</dbReference>
<feature type="transmembrane region" description="Helical" evidence="2">
    <location>
        <begin position="143"/>
        <end position="161"/>
    </location>
</feature>
<feature type="domain" description="Transglutaminase-like" evidence="4">
    <location>
        <begin position="485"/>
        <end position="555"/>
    </location>
</feature>
<dbReference type="RefSeq" id="WP_093714532.1">
    <property type="nucleotide sequence ID" value="NZ_FONG01000009.1"/>
</dbReference>
<evidence type="ECO:0000256" key="3">
    <source>
        <dbReference type="SAM" id="SignalP"/>
    </source>
</evidence>
<dbReference type="Pfam" id="PF01841">
    <property type="entry name" value="Transglut_core"/>
    <property type="match status" value="1"/>
</dbReference>
<evidence type="ECO:0000313" key="5">
    <source>
        <dbReference type="EMBL" id="SFF20256.1"/>
    </source>
</evidence>
<dbReference type="InterPro" id="IPR052901">
    <property type="entry name" value="Bact_TGase-like"/>
</dbReference>
<dbReference type="PANTHER" id="PTHR42736:SF1">
    <property type="entry name" value="PROTEIN-GLUTAMINE GAMMA-GLUTAMYLTRANSFERASE"/>
    <property type="match status" value="1"/>
</dbReference>
<organism evidence="5 6">
    <name type="scientific">Actinacidiphila alni</name>
    <dbReference type="NCBI Taxonomy" id="380248"/>
    <lineage>
        <taxon>Bacteria</taxon>
        <taxon>Bacillati</taxon>
        <taxon>Actinomycetota</taxon>
        <taxon>Actinomycetes</taxon>
        <taxon>Kitasatosporales</taxon>
        <taxon>Streptomycetaceae</taxon>
        <taxon>Actinacidiphila</taxon>
    </lineage>
</organism>
<feature type="transmembrane region" description="Helical" evidence="2">
    <location>
        <begin position="58"/>
        <end position="76"/>
    </location>
</feature>
<reference evidence="5 6" key="1">
    <citation type="submission" date="2016-10" db="EMBL/GenBank/DDBJ databases">
        <authorList>
            <person name="de Groot N.N."/>
        </authorList>
    </citation>
    <scope>NUCLEOTIDE SEQUENCE [LARGE SCALE GENOMIC DNA]</scope>
    <source>
        <strain evidence="5 6">CGMCC 4.3510</strain>
    </source>
</reference>
<accession>A0A1I2GUF0</accession>
<keyword evidence="2" id="KW-1133">Transmembrane helix</keyword>